<reference evidence="8 9" key="1">
    <citation type="submission" date="2020-03" db="EMBL/GenBank/DDBJ databases">
        <title>Sequencing the genomes of 1000 actinobacteria strains.</title>
        <authorList>
            <person name="Klenk H.-P."/>
        </authorList>
    </citation>
    <scope>NUCLEOTIDE SEQUENCE [LARGE SCALE GENOMIC DNA]</scope>
    <source>
        <strain evidence="8 9">DSM 18964</strain>
    </source>
</reference>
<evidence type="ECO:0000313" key="9">
    <source>
        <dbReference type="Proteomes" id="UP000576792"/>
    </source>
</evidence>
<organism evidence="8 9">
    <name type="scientific">Brevibacterium marinum</name>
    <dbReference type="NCBI Taxonomy" id="418643"/>
    <lineage>
        <taxon>Bacteria</taxon>
        <taxon>Bacillati</taxon>
        <taxon>Actinomycetota</taxon>
        <taxon>Actinomycetes</taxon>
        <taxon>Micrococcales</taxon>
        <taxon>Brevibacteriaceae</taxon>
        <taxon>Brevibacterium</taxon>
    </lineage>
</organism>
<dbReference type="Gene3D" id="3.40.1190.20">
    <property type="match status" value="1"/>
</dbReference>
<gene>
    <name evidence="8" type="ORF">BKA07_000881</name>
</gene>
<keyword evidence="9" id="KW-1185">Reference proteome</keyword>
<evidence type="ECO:0000259" key="7">
    <source>
        <dbReference type="Pfam" id="PF00294"/>
    </source>
</evidence>
<keyword evidence="2 6" id="KW-0808">Transferase</keyword>
<name>A0A846RV48_9MICO</name>
<feature type="domain" description="Carbohydrate kinase PfkB" evidence="7">
    <location>
        <begin position="67"/>
        <end position="328"/>
    </location>
</feature>
<comment type="similarity">
    <text evidence="1">Belongs to the carbohydrate kinase PfkB family.</text>
</comment>
<dbReference type="InterPro" id="IPR029056">
    <property type="entry name" value="Ribokinase-like"/>
</dbReference>
<dbReference type="SUPFAM" id="SSF53613">
    <property type="entry name" value="Ribokinase-like"/>
    <property type="match status" value="1"/>
</dbReference>
<proteinExistence type="inferred from homology"/>
<dbReference type="RefSeq" id="WP_167949812.1">
    <property type="nucleotide sequence ID" value="NZ_BAAAPQ010000026.1"/>
</dbReference>
<evidence type="ECO:0000256" key="5">
    <source>
        <dbReference type="ARBA" id="ARBA00022840"/>
    </source>
</evidence>
<dbReference type="GO" id="GO:0008443">
    <property type="term" value="F:phosphofructokinase activity"/>
    <property type="evidence" value="ECO:0007669"/>
    <property type="project" value="TreeGrafter"/>
</dbReference>
<evidence type="ECO:0000256" key="2">
    <source>
        <dbReference type="ARBA" id="ARBA00022679"/>
    </source>
</evidence>
<evidence type="ECO:0000313" key="8">
    <source>
        <dbReference type="EMBL" id="NJC55846.1"/>
    </source>
</evidence>
<keyword evidence="5" id="KW-0067">ATP-binding</keyword>
<dbReference type="PIRSF" id="PIRSF000535">
    <property type="entry name" value="1PFK/6PFK/LacC"/>
    <property type="match status" value="1"/>
</dbReference>
<dbReference type="EMBL" id="JAATJN010000001">
    <property type="protein sequence ID" value="NJC55846.1"/>
    <property type="molecule type" value="Genomic_DNA"/>
</dbReference>
<dbReference type="PANTHER" id="PTHR46566:SF5">
    <property type="entry name" value="1-PHOSPHOFRUCTOKINASE"/>
    <property type="match status" value="1"/>
</dbReference>
<dbReference type="PANTHER" id="PTHR46566">
    <property type="entry name" value="1-PHOSPHOFRUCTOKINASE-RELATED"/>
    <property type="match status" value="1"/>
</dbReference>
<dbReference type="GO" id="GO:0005524">
    <property type="term" value="F:ATP binding"/>
    <property type="evidence" value="ECO:0007669"/>
    <property type="project" value="UniProtKB-KW"/>
</dbReference>
<dbReference type="GO" id="GO:0005829">
    <property type="term" value="C:cytosol"/>
    <property type="evidence" value="ECO:0007669"/>
    <property type="project" value="TreeGrafter"/>
</dbReference>
<evidence type="ECO:0000256" key="4">
    <source>
        <dbReference type="ARBA" id="ARBA00022777"/>
    </source>
</evidence>
<evidence type="ECO:0000256" key="3">
    <source>
        <dbReference type="ARBA" id="ARBA00022741"/>
    </source>
</evidence>
<protein>
    <submittedName>
        <fullName evidence="8">1-phosphofructokinase family hexose kinase</fullName>
    </submittedName>
</protein>
<keyword evidence="3" id="KW-0547">Nucleotide-binding</keyword>
<keyword evidence="4 8" id="KW-0418">Kinase</keyword>
<evidence type="ECO:0000256" key="1">
    <source>
        <dbReference type="ARBA" id="ARBA00010688"/>
    </source>
</evidence>
<dbReference type="AlphaFoldDB" id="A0A846RV48"/>
<dbReference type="InterPro" id="IPR011611">
    <property type="entry name" value="PfkB_dom"/>
</dbReference>
<evidence type="ECO:0000256" key="6">
    <source>
        <dbReference type="PIRNR" id="PIRNR000535"/>
    </source>
</evidence>
<comment type="caution">
    <text evidence="8">The sequence shown here is derived from an EMBL/GenBank/DDBJ whole genome shotgun (WGS) entry which is preliminary data.</text>
</comment>
<sequence length="348" mass="36764">MTGGDTSRVGAVVDTARVDTVRDTADDPHERPAPDVITVTLSPARDITISTQHLDPGRSHRIDPAAGRLGGKGINVARVLASIGTAAYVQGPVSREHWPESDGRRCADSSTDIEPVWDLTPSSTRLRCSYAVVEESGRATVLNERAPAQTPTVWTALTETIMRRLRETSVSVLVISGSTPADCPDDFHAGLVGAAHAAGVSVIVDTSGPALLTAARAGADWVKPNDEELKELFAHEDATTSARELVGLGAHRVLVSRGEAGMVLVDGNGTRWSARLRRVLRGNPTGAGDAAVAALAHHLVESPDSGWMSEGSVRDMVALSASAVLMPQAGRIHPDWKNLRTDVSLERA</sequence>
<dbReference type="Pfam" id="PF00294">
    <property type="entry name" value="PfkB"/>
    <property type="match status" value="1"/>
</dbReference>
<accession>A0A846RV48</accession>
<dbReference type="InterPro" id="IPR017583">
    <property type="entry name" value="Tagatose/fructose_Pkinase"/>
</dbReference>
<dbReference type="Proteomes" id="UP000576792">
    <property type="component" value="Unassembled WGS sequence"/>
</dbReference>